<dbReference type="PANTHER" id="PTHR30137:SF8">
    <property type="entry name" value="BLR5498 PROTEIN"/>
    <property type="match status" value="1"/>
</dbReference>
<organism evidence="4 5">
    <name type="scientific">Streptomyces diacarni</name>
    <dbReference type="NCBI Taxonomy" id="2800381"/>
    <lineage>
        <taxon>Bacteria</taxon>
        <taxon>Bacillati</taxon>
        <taxon>Actinomycetota</taxon>
        <taxon>Actinomycetes</taxon>
        <taxon>Kitasatosporales</taxon>
        <taxon>Streptomycetaceae</taxon>
        <taxon>Streptomyces</taxon>
    </lineage>
</organism>
<dbReference type="InterPro" id="IPR036661">
    <property type="entry name" value="Luciferase-like_sf"/>
</dbReference>
<dbReference type="RefSeq" id="WP_114023876.1">
    <property type="nucleotide sequence ID" value="NZ_QOIN01000048.1"/>
</dbReference>
<name>A0A367EPT9_9ACTN</name>
<keyword evidence="1" id="KW-0560">Oxidoreductase</keyword>
<feature type="domain" description="Luciferase-like" evidence="3">
    <location>
        <begin position="1"/>
        <end position="340"/>
    </location>
</feature>
<dbReference type="PANTHER" id="PTHR30137">
    <property type="entry name" value="LUCIFERASE-LIKE MONOOXYGENASE"/>
    <property type="match status" value="1"/>
</dbReference>
<dbReference type="Proteomes" id="UP000252914">
    <property type="component" value="Unassembled WGS sequence"/>
</dbReference>
<dbReference type="GO" id="GO:0016705">
    <property type="term" value="F:oxidoreductase activity, acting on paired donors, with incorporation or reduction of molecular oxygen"/>
    <property type="evidence" value="ECO:0007669"/>
    <property type="project" value="InterPro"/>
</dbReference>
<evidence type="ECO:0000259" key="3">
    <source>
        <dbReference type="Pfam" id="PF00296"/>
    </source>
</evidence>
<protein>
    <submittedName>
        <fullName evidence="4">LLM class flavin-dependent oxidoreductase</fullName>
    </submittedName>
</protein>
<proteinExistence type="predicted"/>
<keyword evidence="5" id="KW-1185">Reference proteome</keyword>
<evidence type="ECO:0000256" key="1">
    <source>
        <dbReference type="ARBA" id="ARBA00023002"/>
    </source>
</evidence>
<dbReference type="Gene3D" id="3.20.20.30">
    <property type="entry name" value="Luciferase-like domain"/>
    <property type="match status" value="1"/>
</dbReference>
<evidence type="ECO:0000256" key="2">
    <source>
        <dbReference type="ARBA" id="ARBA00023033"/>
    </source>
</evidence>
<dbReference type="GO" id="GO:0004497">
    <property type="term" value="F:monooxygenase activity"/>
    <property type="evidence" value="ECO:0007669"/>
    <property type="project" value="UniProtKB-KW"/>
</dbReference>
<comment type="caution">
    <text evidence="4">The sequence shown here is derived from an EMBL/GenBank/DDBJ whole genome shotgun (WGS) entry which is preliminary data.</text>
</comment>
<dbReference type="EMBL" id="QOIN01000048">
    <property type="protein sequence ID" value="RCG19615.1"/>
    <property type="molecule type" value="Genomic_DNA"/>
</dbReference>
<sequence>MKFSMIFEAQLADPSPAQERQVLHDCVEQAVFAEEMGFDRVWAVEHHSLAQYAHMSASEIFLTWVAARTRRIRIGHGVVTMPFGYQHPVRVAERAAMLDVLSGGRVDIGAGRGATKQEMSMFGVRPEDTYPQLEEALRIFSAAWREERFEWHGSLDIGPGAVLPRPVQAPHPPLFMACSKHETLKLAAELGIGALVMGFAGADDVRAMRKVYDDARAARSGERFVSDSANDHLSALCPTVVLDDADLALRLGARGQRFFAESIAHWYGNAPAPTAYAESLGYSDHVAAMAKDREELVAKLHEADIPARPVDTGTFNAEHAYGDAARAVDYVRQLADIGVDEVMCLIQMGTVPQEACMETIRQWGEHVIPRFRTHDAGAEA</sequence>
<dbReference type="InterPro" id="IPR050766">
    <property type="entry name" value="Bact_Lucif_Oxidored"/>
</dbReference>
<dbReference type="SUPFAM" id="SSF51679">
    <property type="entry name" value="Bacterial luciferase-like"/>
    <property type="match status" value="1"/>
</dbReference>
<keyword evidence="2" id="KW-0503">Monooxygenase</keyword>
<gene>
    <name evidence="4" type="ORF">DTL70_22990</name>
</gene>
<evidence type="ECO:0000313" key="5">
    <source>
        <dbReference type="Proteomes" id="UP000252914"/>
    </source>
</evidence>
<reference evidence="4 5" key="1">
    <citation type="submission" date="2018-06" db="EMBL/GenBank/DDBJ databases">
        <title>Streptomyces reniochalinae sp. nov. and Streptomyces diacarnus sp. nov. from marine sponges.</title>
        <authorList>
            <person name="Li L."/>
        </authorList>
    </citation>
    <scope>NUCLEOTIDE SEQUENCE [LARGE SCALE GENOMIC DNA]</scope>
    <source>
        <strain evidence="4 5">LHW51701</strain>
    </source>
</reference>
<dbReference type="AlphaFoldDB" id="A0A367EPT9"/>
<dbReference type="Pfam" id="PF00296">
    <property type="entry name" value="Bac_luciferase"/>
    <property type="match status" value="1"/>
</dbReference>
<dbReference type="GO" id="GO:0005829">
    <property type="term" value="C:cytosol"/>
    <property type="evidence" value="ECO:0007669"/>
    <property type="project" value="TreeGrafter"/>
</dbReference>
<accession>A0A367EPT9</accession>
<dbReference type="InterPro" id="IPR011251">
    <property type="entry name" value="Luciferase-like_dom"/>
</dbReference>
<evidence type="ECO:0000313" key="4">
    <source>
        <dbReference type="EMBL" id="RCG19615.1"/>
    </source>
</evidence>